<organism evidence="1 2">
    <name type="scientific">Pogonophryne albipinna</name>
    <dbReference type="NCBI Taxonomy" id="1090488"/>
    <lineage>
        <taxon>Eukaryota</taxon>
        <taxon>Metazoa</taxon>
        <taxon>Chordata</taxon>
        <taxon>Craniata</taxon>
        <taxon>Vertebrata</taxon>
        <taxon>Euteleostomi</taxon>
        <taxon>Actinopterygii</taxon>
        <taxon>Neopterygii</taxon>
        <taxon>Teleostei</taxon>
        <taxon>Neoteleostei</taxon>
        <taxon>Acanthomorphata</taxon>
        <taxon>Eupercaria</taxon>
        <taxon>Perciformes</taxon>
        <taxon>Notothenioidei</taxon>
        <taxon>Pogonophryne</taxon>
    </lineage>
</organism>
<comment type="caution">
    <text evidence="1">The sequence shown here is derived from an EMBL/GenBank/DDBJ whole genome shotgun (WGS) entry which is preliminary data.</text>
</comment>
<protein>
    <submittedName>
        <fullName evidence="1">Uncharacterized protein</fullName>
    </submittedName>
</protein>
<reference evidence="1" key="1">
    <citation type="submission" date="2022-11" db="EMBL/GenBank/DDBJ databases">
        <title>Chromosome-level genome of Pogonophryne albipinna.</title>
        <authorList>
            <person name="Jo E."/>
        </authorList>
    </citation>
    <scope>NUCLEOTIDE SEQUENCE</scope>
    <source>
        <strain evidence="1">SGF0006</strain>
        <tissue evidence="1">Muscle</tissue>
    </source>
</reference>
<dbReference type="Proteomes" id="UP001219934">
    <property type="component" value="Unassembled WGS sequence"/>
</dbReference>
<gene>
    <name evidence="1" type="ORF">JOQ06_000639</name>
</gene>
<name>A0AAD6AGJ2_9TELE</name>
<keyword evidence="2" id="KW-1185">Reference proteome</keyword>
<accession>A0AAD6AGJ2</accession>
<proteinExistence type="predicted"/>
<dbReference type="EMBL" id="JAPTMU010000023">
    <property type="protein sequence ID" value="KAJ4924399.1"/>
    <property type="molecule type" value="Genomic_DNA"/>
</dbReference>
<evidence type="ECO:0000313" key="1">
    <source>
        <dbReference type="EMBL" id="KAJ4924399.1"/>
    </source>
</evidence>
<sequence length="81" mass="9271">MRDFYQLADRSHSAVCPIGMKRLKTKEKSVWSLGDEPRRQGQRRAVDGIAHSDFAKRKAGERCKTCERILLIAVGRNIMPE</sequence>
<dbReference type="AlphaFoldDB" id="A0AAD6AGJ2"/>
<evidence type="ECO:0000313" key="2">
    <source>
        <dbReference type="Proteomes" id="UP001219934"/>
    </source>
</evidence>